<dbReference type="GO" id="GO:0031106">
    <property type="term" value="P:septin ring organization"/>
    <property type="evidence" value="ECO:0007669"/>
    <property type="project" value="TreeGrafter"/>
</dbReference>
<proteinExistence type="predicted"/>
<dbReference type="PANTHER" id="PTHR47339:SF1">
    <property type="entry name" value="CELL DIVISION CONTROL PROTEIN 24"/>
    <property type="match status" value="1"/>
</dbReference>
<reference evidence="1" key="1">
    <citation type="submission" date="2021-10" db="EMBL/GenBank/DDBJ databases">
        <title>De novo Genome Assembly of Clathrus columnatus (Basidiomycota, Fungi) Using Illumina and Nanopore Sequence Data.</title>
        <authorList>
            <person name="Ogiso-Tanaka E."/>
            <person name="Itagaki H."/>
            <person name="Hosoya T."/>
            <person name="Hosaka K."/>
        </authorList>
    </citation>
    <scope>NUCLEOTIDE SEQUENCE</scope>
    <source>
        <strain evidence="1">MO-923</strain>
    </source>
</reference>
<dbReference type="InterPro" id="IPR053026">
    <property type="entry name" value="CDC42_GEF"/>
</dbReference>
<organism evidence="1 2">
    <name type="scientific">Clathrus columnatus</name>
    <dbReference type="NCBI Taxonomy" id="1419009"/>
    <lineage>
        <taxon>Eukaryota</taxon>
        <taxon>Fungi</taxon>
        <taxon>Dikarya</taxon>
        <taxon>Basidiomycota</taxon>
        <taxon>Agaricomycotina</taxon>
        <taxon>Agaricomycetes</taxon>
        <taxon>Phallomycetidae</taxon>
        <taxon>Phallales</taxon>
        <taxon>Clathraceae</taxon>
        <taxon>Clathrus</taxon>
    </lineage>
</organism>
<dbReference type="PANTHER" id="PTHR47339">
    <property type="entry name" value="CELL DIVISION CONTROL PROTEIN 24"/>
    <property type="match status" value="1"/>
</dbReference>
<dbReference type="SUPFAM" id="SSF50729">
    <property type="entry name" value="PH domain-like"/>
    <property type="match status" value="1"/>
</dbReference>
<sequence length="146" mass="16240">MSESTSVRTQYSTSPTLVESAAAARAKSPNSIIKDLQIRVVNWAGVDISSLGRLLYHDTLTMRKASKEKEFQVYLFEEAMICLAAQKRSVLQSLGLCSSKSMPPPLRLKGRIFTKHITRIQNTSTDDEPSLTIQNYDISDDKTTVA</sequence>
<dbReference type="GO" id="GO:0043332">
    <property type="term" value="C:mating projection tip"/>
    <property type="evidence" value="ECO:0007669"/>
    <property type="project" value="TreeGrafter"/>
</dbReference>
<accession>A0AAV5ACC2</accession>
<gene>
    <name evidence="1" type="ORF">Clacol_005364</name>
</gene>
<dbReference type="Pfam" id="PF15411">
    <property type="entry name" value="PH_10"/>
    <property type="match status" value="1"/>
</dbReference>
<evidence type="ECO:0000313" key="2">
    <source>
        <dbReference type="Proteomes" id="UP001050691"/>
    </source>
</evidence>
<keyword evidence="2" id="KW-1185">Reference proteome</keyword>
<dbReference type="Gene3D" id="2.30.29.30">
    <property type="entry name" value="Pleckstrin-homology domain (PH domain)/Phosphotyrosine-binding domain (PTB)"/>
    <property type="match status" value="1"/>
</dbReference>
<name>A0AAV5ACC2_9AGAM</name>
<dbReference type="Proteomes" id="UP001050691">
    <property type="component" value="Unassembled WGS sequence"/>
</dbReference>
<dbReference type="GO" id="GO:0030010">
    <property type="term" value="P:establishment of cell polarity"/>
    <property type="evidence" value="ECO:0007669"/>
    <property type="project" value="TreeGrafter"/>
</dbReference>
<dbReference type="InterPro" id="IPR011993">
    <property type="entry name" value="PH-like_dom_sf"/>
</dbReference>
<dbReference type="EMBL" id="BPWL01000006">
    <property type="protein sequence ID" value="GJJ11133.1"/>
    <property type="molecule type" value="Genomic_DNA"/>
</dbReference>
<dbReference type="AlphaFoldDB" id="A0AAV5ACC2"/>
<protein>
    <submittedName>
        <fullName evidence="1">Uncharacterized protein</fullName>
    </submittedName>
</protein>
<dbReference type="GO" id="GO:0000935">
    <property type="term" value="C:division septum"/>
    <property type="evidence" value="ECO:0007669"/>
    <property type="project" value="TreeGrafter"/>
</dbReference>
<evidence type="ECO:0000313" key="1">
    <source>
        <dbReference type="EMBL" id="GJJ11133.1"/>
    </source>
</evidence>
<dbReference type="GO" id="GO:0005634">
    <property type="term" value="C:nucleus"/>
    <property type="evidence" value="ECO:0007669"/>
    <property type="project" value="TreeGrafter"/>
</dbReference>
<dbReference type="GO" id="GO:0005737">
    <property type="term" value="C:cytoplasm"/>
    <property type="evidence" value="ECO:0007669"/>
    <property type="project" value="TreeGrafter"/>
</dbReference>
<comment type="caution">
    <text evidence="1">The sequence shown here is derived from an EMBL/GenBank/DDBJ whole genome shotgun (WGS) entry which is preliminary data.</text>
</comment>